<evidence type="ECO:0000313" key="5">
    <source>
        <dbReference type="Proteomes" id="UP000095788"/>
    </source>
</evidence>
<dbReference type="InterPro" id="IPR025345">
    <property type="entry name" value="DUF4249"/>
</dbReference>
<evidence type="ECO:0000313" key="7">
    <source>
        <dbReference type="Proteomes" id="UP000283601"/>
    </source>
</evidence>
<accession>A0A174RD07</accession>
<dbReference type="Proteomes" id="UP000261295">
    <property type="component" value="Unassembled WGS sequence"/>
</dbReference>
<dbReference type="RefSeq" id="WP_057281588.1">
    <property type="nucleotide sequence ID" value="NZ_BAABXG010000001.1"/>
</dbReference>
<dbReference type="Pfam" id="PF14054">
    <property type="entry name" value="DUF4249"/>
    <property type="match status" value="1"/>
</dbReference>
<evidence type="ECO:0000313" key="6">
    <source>
        <dbReference type="Proteomes" id="UP000261295"/>
    </source>
</evidence>
<keyword evidence="1" id="KW-0449">Lipoprotein</keyword>
<sequence>MKIQMKLHLLYIVAIVLLASCENEIPYNPDNQQPLLIMNAQLDAGKDVNEVFLHLSKGSSIVRLNEATLTLFINNRIAETPQALTPEEIFGPPENYPEDAIFVYDAILYKLFRLNTPLHPGDNIRLEATAENGKYHASAEVTVPQPIESLHVDTCLAYLREYSGQTLYRQYKITLQDRPNEKNYYRLDIWNDRSYYCKWKEYLEDENGSLIKVEDEDGSWHWASIPRDTTILAPRQNEIINREDVILTDGHPGNYDDEENELFPTINNKYNIFNDNTFRDSYATLKVYTPLYQEYYPVEGHYYDHISRKQTITVRLLSITEAEYRYLKALNCLDDGDYDDALMEPISLPCNVIGGLGFVGVCSESRVIIELPETVWR</sequence>
<dbReference type="EMBL" id="QSTL01000003">
    <property type="protein sequence ID" value="RGM57075.1"/>
    <property type="molecule type" value="Genomic_DNA"/>
</dbReference>
<dbReference type="Proteomes" id="UP000095788">
    <property type="component" value="Unassembled WGS sequence"/>
</dbReference>
<dbReference type="Proteomes" id="UP000284640">
    <property type="component" value="Unassembled WGS sequence"/>
</dbReference>
<dbReference type="EMBL" id="CZBF01000003">
    <property type="protein sequence ID" value="CUP82041.1"/>
    <property type="molecule type" value="Genomic_DNA"/>
</dbReference>
<dbReference type="PROSITE" id="PS51257">
    <property type="entry name" value="PROKAR_LIPOPROTEIN"/>
    <property type="match status" value="1"/>
</dbReference>
<evidence type="ECO:0000313" key="4">
    <source>
        <dbReference type="EMBL" id="RHE58126.1"/>
    </source>
</evidence>
<gene>
    <name evidence="4" type="ORF">DW729_14820</name>
    <name evidence="3" type="ORF">DW758_07070</name>
    <name evidence="2" type="ORF">DXC07_05975</name>
    <name evidence="1" type="ORF">ERS852554_01875</name>
</gene>
<evidence type="ECO:0000313" key="2">
    <source>
        <dbReference type="EMBL" id="RGM57075.1"/>
    </source>
</evidence>
<evidence type="ECO:0000313" key="1">
    <source>
        <dbReference type="EMBL" id="CUP82041.1"/>
    </source>
</evidence>
<protein>
    <submittedName>
        <fullName evidence="2">DUF4249 domain-containing protein</fullName>
    </submittedName>
    <submittedName>
        <fullName evidence="1">Lipoprotein</fullName>
    </submittedName>
</protein>
<proteinExistence type="predicted"/>
<organism evidence="1 5">
    <name type="scientific">Bacteroides uniformis</name>
    <dbReference type="NCBI Taxonomy" id="820"/>
    <lineage>
        <taxon>Bacteria</taxon>
        <taxon>Pseudomonadati</taxon>
        <taxon>Bacteroidota</taxon>
        <taxon>Bacteroidia</taxon>
        <taxon>Bacteroidales</taxon>
        <taxon>Bacteroidaceae</taxon>
        <taxon>Bacteroides</taxon>
    </lineage>
</organism>
<evidence type="ECO:0000313" key="3">
    <source>
        <dbReference type="EMBL" id="RHE24490.1"/>
    </source>
</evidence>
<dbReference type="EMBL" id="QSJZ01000003">
    <property type="protein sequence ID" value="RHE24490.1"/>
    <property type="molecule type" value="Genomic_DNA"/>
</dbReference>
<dbReference type="EMBL" id="QSKL01000016">
    <property type="protein sequence ID" value="RHE58126.1"/>
    <property type="molecule type" value="Genomic_DNA"/>
</dbReference>
<dbReference type="AlphaFoldDB" id="A0A174RD07"/>
<reference evidence="1 5" key="1">
    <citation type="submission" date="2015-09" db="EMBL/GenBank/DDBJ databases">
        <authorList>
            <consortium name="Pathogen Informatics"/>
        </authorList>
    </citation>
    <scope>NUCLEOTIDE SEQUENCE [LARGE SCALE GENOMIC DNA]</scope>
    <source>
        <strain evidence="1 5">2789STDY5834942</strain>
    </source>
</reference>
<evidence type="ECO:0000313" key="8">
    <source>
        <dbReference type="Proteomes" id="UP000284640"/>
    </source>
</evidence>
<dbReference type="Proteomes" id="UP000283601">
    <property type="component" value="Unassembled WGS sequence"/>
</dbReference>
<name>A0A174RD07_BACUN</name>
<reference evidence="6 7" key="2">
    <citation type="submission" date="2018-08" db="EMBL/GenBank/DDBJ databases">
        <title>A genome reference for cultivated species of the human gut microbiota.</title>
        <authorList>
            <person name="Zou Y."/>
            <person name="Xue W."/>
            <person name="Luo G."/>
        </authorList>
    </citation>
    <scope>NUCLEOTIDE SEQUENCE [LARGE SCALE GENOMIC DNA]</scope>
    <source>
        <strain evidence="4 8">AM27-46</strain>
        <strain evidence="3 7">AM29-12AC</strain>
        <strain evidence="2 6">OM07-9</strain>
    </source>
</reference>